<comment type="caution">
    <text evidence="2">The sequence shown here is derived from an EMBL/GenBank/DDBJ whole genome shotgun (WGS) entry which is preliminary data.</text>
</comment>
<accession>U3CF77</accession>
<proteinExistence type="predicted"/>
<dbReference type="Gene3D" id="2.40.160.20">
    <property type="match status" value="1"/>
</dbReference>
<reference evidence="2 3" key="1">
    <citation type="submission" date="2013-09" db="EMBL/GenBank/DDBJ databases">
        <title>Whole genome shotgun sequence of Vibrio azureus NBRC 104587.</title>
        <authorList>
            <person name="Isaki S."/>
            <person name="Hosoyama A."/>
            <person name="Numata M."/>
            <person name="Hashimoto M."/>
            <person name="Hosoyama Y."/>
            <person name="Tsuchikane K."/>
            <person name="Noguchi M."/>
            <person name="Hirakata S."/>
            <person name="Ichikawa N."/>
            <person name="Ohji S."/>
            <person name="Yamazoe A."/>
            <person name="Fujita N."/>
        </authorList>
    </citation>
    <scope>NUCLEOTIDE SEQUENCE [LARGE SCALE GENOMIC DNA]</scope>
    <source>
        <strain evidence="2 3">NBRC 104587</strain>
    </source>
</reference>
<keyword evidence="3" id="KW-1185">Reference proteome</keyword>
<evidence type="ECO:0000313" key="2">
    <source>
        <dbReference type="EMBL" id="GAD76953.1"/>
    </source>
</evidence>
<dbReference type="SUPFAM" id="SSF56925">
    <property type="entry name" value="OMPA-like"/>
    <property type="match status" value="1"/>
</dbReference>
<keyword evidence="1" id="KW-0732">Signal</keyword>
<organism evidence="2 3">
    <name type="scientific">Vibrio azureus NBRC 104587</name>
    <dbReference type="NCBI Taxonomy" id="1219077"/>
    <lineage>
        <taxon>Bacteria</taxon>
        <taxon>Pseudomonadati</taxon>
        <taxon>Pseudomonadota</taxon>
        <taxon>Gammaproteobacteria</taxon>
        <taxon>Vibrionales</taxon>
        <taxon>Vibrionaceae</taxon>
        <taxon>Vibrio</taxon>
    </lineage>
</organism>
<name>U3CF77_9VIBR</name>
<feature type="signal peptide" evidence="1">
    <location>
        <begin position="1"/>
        <end position="25"/>
    </location>
</feature>
<dbReference type="RefSeq" id="WP_021710699.1">
    <property type="nucleotide sequence ID" value="NZ_BAOB01000067.1"/>
</dbReference>
<dbReference type="EMBL" id="BATL01000056">
    <property type="protein sequence ID" value="GAD76953.1"/>
    <property type="molecule type" value="Genomic_DNA"/>
</dbReference>
<dbReference type="InterPro" id="IPR011250">
    <property type="entry name" value="OMP/PagP_B-barrel"/>
</dbReference>
<dbReference type="AlphaFoldDB" id="U3CF77"/>
<gene>
    <name evidence="2" type="ORF">VAZ01S_056_00350</name>
</gene>
<protein>
    <submittedName>
        <fullName evidence="2">Uncharacterized protein</fullName>
    </submittedName>
</protein>
<feature type="chain" id="PRO_5004640845" evidence="1">
    <location>
        <begin position="26"/>
        <end position="173"/>
    </location>
</feature>
<dbReference type="Proteomes" id="UP000016567">
    <property type="component" value="Unassembled WGS sequence"/>
</dbReference>
<evidence type="ECO:0000256" key="1">
    <source>
        <dbReference type="SAM" id="SignalP"/>
    </source>
</evidence>
<evidence type="ECO:0000313" key="3">
    <source>
        <dbReference type="Proteomes" id="UP000016567"/>
    </source>
</evidence>
<sequence>MLFNKSLNMLSVFFICLFSSQNLSAAPYLQGLYGYGKHSTLNWGIGGGYDFEIYPWGAEFNIQQSSKIKTGTQKIEQQWSSFSATYRKENFIFEPLTFKTSLGLATLNQTTQRGEFSNNNFSWNLTSDIEIGYQFNPSFEIFAEYRFFIGETTKNVSAPETFMFGGRLYWVDL</sequence>